<dbReference type="Gene3D" id="2.40.50.140">
    <property type="entry name" value="Nucleic acid-binding proteins"/>
    <property type="match status" value="1"/>
</dbReference>
<dbReference type="EMBL" id="MFUC01000015">
    <property type="protein sequence ID" value="OGI71937.1"/>
    <property type="molecule type" value="Genomic_DNA"/>
</dbReference>
<proteinExistence type="predicted"/>
<dbReference type="InterPro" id="IPR051270">
    <property type="entry name" value="Tyrosine-tRNA_ligase_regulator"/>
</dbReference>
<dbReference type="GO" id="GO:0000049">
    <property type="term" value="F:tRNA binding"/>
    <property type="evidence" value="ECO:0007669"/>
    <property type="project" value="UniProtKB-UniRule"/>
</dbReference>
<keyword evidence="1 3" id="KW-0820">tRNA-binding</keyword>
<accession>A0A1F6VQG2</accession>
<dbReference type="Proteomes" id="UP000179686">
    <property type="component" value="Unassembled WGS sequence"/>
</dbReference>
<evidence type="ECO:0000259" key="4">
    <source>
        <dbReference type="PROSITE" id="PS50886"/>
    </source>
</evidence>
<dbReference type="PROSITE" id="PS50886">
    <property type="entry name" value="TRBD"/>
    <property type="match status" value="1"/>
</dbReference>
<sequence>MNEDEIKNEVVDQVNIAYATIDDLAKIKVAIGTILSVTEIEGSDKLLKLSVDLGEAKPRQILSGIKKYFPDPQILVNTQTTFVTNLAPRTMMNLESNGMLYAGGAEGEVVLLRPEKPVVPGTPMH</sequence>
<gene>
    <name evidence="5" type="ORF">A3J61_01725</name>
</gene>
<dbReference type="PANTHER" id="PTHR11586">
    <property type="entry name" value="TRNA-AMINOACYLATION COFACTOR ARC1 FAMILY MEMBER"/>
    <property type="match status" value="1"/>
</dbReference>
<protein>
    <recommendedName>
        <fullName evidence="4">tRNA-binding domain-containing protein</fullName>
    </recommendedName>
</protein>
<evidence type="ECO:0000313" key="6">
    <source>
        <dbReference type="Proteomes" id="UP000179686"/>
    </source>
</evidence>
<keyword evidence="2 3" id="KW-0694">RNA-binding</keyword>
<evidence type="ECO:0000256" key="2">
    <source>
        <dbReference type="ARBA" id="ARBA00022884"/>
    </source>
</evidence>
<dbReference type="AlphaFoldDB" id="A0A1F6VQG2"/>
<dbReference type="Pfam" id="PF01588">
    <property type="entry name" value="tRNA_bind"/>
    <property type="match status" value="1"/>
</dbReference>
<reference evidence="5 6" key="1">
    <citation type="journal article" date="2016" name="Nat. Commun.">
        <title>Thousands of microbial genomes shed light on interconnected biogeochemical processes in an aquifer system.</title>
        <authorList>
            <person name="Anantharaman K."/>
            <person name="Brown C.T."/>
            <person name="Hug L.A."/>
            <person name="Sharon I."/>
            <person name="Castelle C.J."/>
            <person name="Probst A.J."/>
            <person name="Thomas B.C."/>
            <person name="Singh A."/>
            <person name="Wilkins M.J."/>
            <person name="Karaoz U."/>
            <person name="Brodie E.L."/>
            <person name="Williams K.H."/>
            <person name="Hubbard S.S."/>
            <person name="Banfield J.F."/>
        </authorList>
    </citation>
    <scope>NUCLEOTIDE SEQUENCE [LARGE SCALE GENOMIC DNA]</scope>
</reference>
<dbReference type="PANTHER" id="PTHR11586:SF37">
    <property type="entry name" value="TRNA-BINDING DOMAIN-CONTAINING PROTEIN"/>
    <property type="match status" value="1"/>
</dbReference>
<evidence type="ECO:0000256" key="3">
    <source>
        <dbReference type="PROSITE-ProRule" id="PRU00209"/>
    </source>
</evidence>
<name>A0A1F6VQG2_9BACT</name>
<feature type="domain" description="TRNA-binding" evidence="4">
    <location>
        <begin position="23"/>
        <end position="125"/>
    </location>
</feature>
<dbReference type="STRING" id="1801752.A3J61_01725"/>
<dbReference type="InterPro" id="IPR002547">
    <property type="entry name" value="tRNA-bd_dom"/>
</dbReference>
<dbReference type="InterPro" id="IPR012340">
    <property type="entry name" value="NA-bd_OB-fold"/>
</dbReference>
<comment type="caution">
    <text evidence="5">The sequence shown here is derived from an EMBL/GenBank/DDBJ whole genome shotgun (WGS) entry which is preliminary data.</text>
</comment>
<evidence type="ECO:0000256" key="1">
    <source>
        <dbReference type="ARBA" id="ARBA00022555"/>
    </source>
</evidence>
<dbReference type="SUPFAM" id="SSF50249">
    <property type="entry name" value="Nucleic acid-binding proteins"/>
    <property type="match status" value="1"/>
</dbReference>
<evidence type="ECO:0000313" key="5">
    <source>
        <dbReference type="EMBL" id="OGI71937.1"/>
    </source>
</evidence>
<organism evidence="5 6">
    <name type="scientific">Candidatus Nomurabacteria bacterium RIFCSPHIGHO2_02_FULL_38_15</name>
    <dbReference type="NCBI Taxonomy" id="1801752"/>
    <lineage>
        <taxon>Bacteria</taxon>
        <taxon>Candidatus Nomuraibacteriota</taxon>
    </lineage>
</organism>